<feature type="compositionally biased region" description="Basic and acidic residues" evidence="8">
    <location>
        <begin position="963"/>
        <end position="973"/>
    </location>
</feature>
<evidence type="ECO:0000313" key="14">
    <source>
        <dbReference type="Proteomes" id="UP000198323"/>
    </source>
</evidence>
<feature type="domain" description="TRPM SLOG" evidence="11">
    <location>
        <begin position="132"/>
        <end position="211"/>
    </location>
</feature>
<protein>
    <recommendedName>
        <fullName evidence="15">Ion transport domain-containing protein</fullName>
    </recommendedName>
</protein>
<keyword evidence="14" id="KW-1185">Reference proteome</keyword>
<feature type="domain" description="Ion transport" evidence="10">
    <location>
        <begin position="642"/>
        <end position="883"/>
    </location>
</feature>
<feature type="transmembrane region" description="Helical" evidence="9">
    <location>
        <begin position="855"/>
        <end position="880"/>
    </location>
</feature>
<evidence type="ECO:0000256" key="1">
    <source>
        <dbReference type="ARBA" id="ARBA00004141"/>
    </source>
</evidence>
<feature type="domain" description="TRPM-like" evidence="12">
    <location>
        <begin position="274"/>
        <end position="527"/>
    </location>
</feature>
<dbReference type="Proteomes" id="UP000198323">
    <property type="component" value="Unassembled WGS sequence"/>
</dbReference>
<evidence type="ECO:0000313" key="13">
    <source>
        <dbReference type="EMBL" id="OXB63555.1"/>
    </source>
</evidence>
<dbReference type="Pfam" id="PF18139">
    <property type="entry name" value="LSDAT_euk"/>
    <property type="match status" value="1"/>
</dbReference>
<evidence type="ECO:0000259" key="10">
    <source>
        <dbReference type="Pfam" id="PF00520"/>
    </source>
</evidence>
<feature type="transmembrane region" description="Helical" evidence="9">
    <location>
        <begin position="735"/>
        <end position="755"/>
    </location>
</feature>
<evidence type="ECO:0000256" key="6">
    <source>
        <dbReference type="ARBA" id="ARBA00023136"/>
    </source>
</evidence>
<dbReference type="OrthoDB" id="310870at2759"/>
<comment type="subcellular location">
    <subcellularLocation>
        <location evidence="1">Membrane</location>
        <topology evidence="1">Multi-pass membrane protein</topology>
    </subcellularLocation>
</comment>
<sequence length="983" mass="113622">MPAAKDTQQPKTLIRVYKTLQWKDDRDQHPHHPSNVLYSQSMGTSRIEFDLQTRISSSSLDRKSVLKSEPELKSCHRLNEQSGDHLRKRMEKMETKYCCSDTEETFETELPYCLGEIDFTASGKKRGKDGSLIHYQSDDNAQGPLYSLDHNHSHFILVDHVTPDEPDETTKLRLTLEKHISEQRTGYGGTGSIEIPVLCLLVNGRPGTLEIQNIISHQHLLTLHNFEQDDSELDTVILKALVKACKSHSQDAQEYLDELKLAVAWNRVDIAKSEIFNGDVEWKSCDLEEVMMDALVNDKPEFVKLFIDNGANISEFLTYSRLQRLYCSISQKCLLYKLLLKKHEESKLTLTGLTGQQQKEISPLFTLCEVAKVLKDFLHDACKGFYQDVRHGGKNRPNKTNTKQLPGPLDMNQKSEKPWRDLFVWAVLQNRHKMANYFWAMGQEGVASALAACKILREMSRLETKTEAARVMKEAKYEQLAVELFSECYHNSEERAFSLLVRKNQYWSKTTCLHLATEADAKSFFAHDGVQAFLTKIWWGDMSTNTQILKLICGFWCPFLIYTNLIAFSEEKQVKNESEPFKELDSLDTERTLFLSKEEYRSGKLEKQKPPENTAWATFMFTRWKKFWSAPVTVFMGNVIMYFAFLFLFTYVLLLDFKPPPPAGPSVKEIILYFWVFTLVLEEIRQSFFTDEDINLMKKFKLYVEDNWNKCDMVTIFLFIIGVTCRMLNSTFQAGRTILAIDFMVFTLRLIHIFAIHRQLGPKIIIVERMMKDVFFFLFFLSVWLIAYGVTTQALLHPDDSRVEWIFRRVLYRPYLQIFGQIPLDEIDTSRTYPRNCTFNPLQILQNSPSCPNSYANWLVILLLVIFLLVTNVLLMNLLIAMFRVDNLSKYLSGLKEQEKRLKVIESQICYCTAVISSMADVLTKTNLSCEQPDPNYTSLEKCTAFTILLGLRNANAEMSLPERAEKAERADSSEADITYIDD</sequence>
<feature type="transmembrane region" description="Helical" evidence="9">
    <location>
        <begin position="775"/>
        <end position="796"/>
    </location>
</feature>
<dbReference type="InterPro" id="IPR005821">
    <property type="entry name" value="Ion_trans_dom"/>
</dbReference>
<keyword evidence="4 9" id="KW-1133">Transmembrane helix</keyword>
<dbReference type="GO" id="GO:0005886">
    <property type="term" value="C:plasma membrane"/>
    <property type="evidence" value="ECO:0007669"/>
    <property type="project" value="TreeGrafter"/>
</dbReference>
<dbReference type="InterPro" id="IPR057366">
    <property type="entry name" value="TRPM-like"/>
</dbReference>
<feature type="transmembrane region" description="Helical" evidence="9">
    <location>
        <begin position="548"/>
        <end position="568"/>
    </location>
</feature>
<evidence type="ECO:0000256" key="4">
    <source>
        <dbReference type="ARBA" id="ARBA00022989"/>
    </source>
</evidence>
<evidence type="ECO:0000259" key="11">
    <source>
        <dbReference type="Pfam" id="PF18139"/>
    </source>
</evidence>
<proteinExistence type="predicted"/>
<evidence type="ECO:0000256" key="5">
    <source>
        <dbReference type="ARBA" id="ARBA00023065"/>
    </source>
</evidence>
<evidence type="ECO:0000256" key="3">
    <source>
        <dbReference type="ARBA" id="ARBA00022692"/>
    </source>
</evidence>
<evidence type="ECO:0000256" key="9">
    <source>
        <dbReference type="SAM" id="Phobius"/>
    </source>
</evidence>
<gene>
    <name evidence="13" type="ORF">ASZ78_008831</name>
</gene>
<evidence type="ECO:0000256" key="8">
    <source>
        <dbReference type="SAM" id="MobiDB-lite"/>
    </source>
</evidence>
<accession>A0A226N7K8</accession>
<dbReference type="Pfam" id="PF25508">
    <property type="entry name" value="TRPM2"/>
    <property type="match status" value="1"/>
</dbReference>
<evidence type="ECO:0000256" key="7">
    <source>
        <dbReference type="ARBA" id="ARBA00023303"/>
    </source>
</evidence>
<keyword evidence="6 9" id="KW-0472">Membrane</keyword>
<dbReference type="InterPro" id="IPR050927">
    <property type="entry name" value="TRPM"/>
</dbReference>
<dbReference type="GO" id="GO:0099604">
    <property type="term" value="F:ligand-gated calcium channel activity"/>
    <property type="evidence" value="ECO:0007669"/>
    <property type="project" value="TreeGrafter"/>
</dbReference>
<dbReference type="STRING" id="9009.A0A226N7K8"/>
<dbReference type="AlphaFoldDB" id="A0A226N7K8"/>
<dbReference type="EMBL" id="MCFN01000154">
    <property type="protein sequence ID" value="OXB63555.1"/>
    <property type="molecule type" value="Genomic_DNA"/>
</dbReference>
<keyword evidence="5" id="KW-0406">Ion transport</keyword>
<dbReference type="InterPro" id="IPR041491">
    <property type="entry name" value="TRPM_SLOG"/>
</dbReference>
<keyword evidence="2" id="KW-0813">Transport</keyword>
<name>A0A226N7K8_CALSU</name>
<evidence type="ECO:0000256" key="2">
    <source>
        <dbReference type="ARBA" id="ARBA00022448"/>
    </source>
</evidence>
<evidence type="ECO:0008006" key="15">
    <source>
        <dbReference type="Google" id="ProtNLM"/>
    </source>
</evidence>
<keyword evidence="7" id="KW-0407">Ion channel</keyword>
<dbReference type="Pfam" id="PF00520">
    <property type="entry name" value="Ion_trans"/>
    <property type="match status" value="1"/>
</dbReference>
<dbReference type="GO" id="GO:0005227">
    <property type="term" value="F:calcium-activated cation channel activity"/>
    <property type="evidence" value="ECO:0007669"/>
    <property type="project" value="TreeGrafter"/>
</dbReference>
<keyword evidence="3 9" id="KW-0812">Transmembrane</keyword>
<reference evidence="13 14" key="1">
    <citation type="submission" date="2016-07" db="EMBL/GenBank/DDBJ databases">
        <title>Disparate Historic Effective Population Sizes Predicted by Modern Levels of Genome Diversity for the Scaled Quail (Callipepla squamata) and the Northern Bobwhite (Colinus virginianus): Inferences from First and Second Generation Draft Genome Assemblies for Sympatric New World Quail.</title>
        <authorList>
            <person name="Oldeschulte D.L."/>
            <person name="Halley Y.A."/>
            <person name="Bhattarai E.K."/>
            <person name="Brashear W.A."/>
            <person name="Hill J."/>
            <person name="Metz R.P."/>
            <person name="Johnson C.D."/>
            <person name="Rollins D."/>
            <person name="Peterson M.J."/>
            <person name="Bickhart D.M."/>
            <person name="Decker J.E."/>
            <person name="Seabury C.M."/>
        </authorList>
    </citation>
    <scope>NUCLEOTIDE SEQUENCE [LARGE SCALE GENOMIC DNA]</scope>
    <source>
        <strain evidence="13 14">Texas</strain>
        <tissue evidence="13">Leg muscle</tissue>
    </source>
</reference>
<organism evidence="13 14">
    <name type="scientific">Callipepla squamata</name>
    <name type="common">Scaled quail</name>
    <dbReference type="NCBI Taxonomy" id="9009"/>
    <lineage>
        <taxon>Eukaryota</taxon>
        <taxon>Metazoa</taxon>
        <taxon>Chordata</taxon>
        <taxon>Craniata</taxon>
        <taxon>Vertebrata</taxon>
        <taxon>Euteleostomi</taxon>
        <taxon>Archelosauria</taxon>
        <taxon>Archosauria</taxon>
        <taxon>Dinosauria</taxon>
        <taxon>Saurischia</taxon>
        <taxon>Theropoda</taxon>
        <taxon>Coelurosauria</taxon>
        <taxon>Aves</taxon>
        <taxon>Neognathae</taxon>
        <taxon>Galloanserae</taxon>
        <taxon>Galliformes</taxon>
        <taxon>Odontophoridae</taxon>
        <taxon>Callipepla</taxon>
    </lineage>
</organism>
<evidence type="ECO:0000259" key="12">
    <source>
        <dbReference type="Pfam" id="PF25508"/>
    </source>
</evidence>
<feature type="transmembrane region" description="Helical" evidence="9">
    <location>
        <begin position="627"/>
        <end position="650"/>
    </location>
</feature>
<dbReference type="PANTHER" id="PTHR13800">
    <property type="entry name" value="TRANSIENT RECEPTOR POTENTIAL CATION CHANNEL, SUBFAMILY M, MEMBER 6"/>
    <property type="match status" value="1"/>
</dbReference>
<feature type="region of interest" description="Disordered" evidence="8">
    <location>
        <begin position="963"/>
        <end position="983"/>
    </location>
</feature>
<dbReference type="PANTHER" id="PTHR13800:SF5">
    <property type="entry name" value="TRANSIENT RECEPTOR POTENTIAL CATION CHANNEL SUBFAMILY M MEMBER 5"/>
    <property type="match status" value="1"/>
</dbReference>
<comment type="caution">
    <text evidence="13">The sequence shown here is derived from an EMBL/GenBank/DDBJ whole genome shotgun (WGS) entry which is preliminary data.</text>
</comment>